<organism evidence="6 7">
    <name type="scientific">Gryllus longicercus</name>
    <dbReference type="NCBI Taxonomy" id="2509291"/>
    <lineage>
        <taxon>Eukaryota</taxon>
        <taxon>Metazoa</taxon>
        <taxon>Ecdysozoa</taxon>
        <taxon>Arthropoda</taxon>
        <taxon>Hexapoda</taxon>
        <taxon>Insecta</taxon>
        <taxon>Pterygota</taxon>
        <taxon>Neoptera</taxon>
        <taxon>Polyneoptera</taxon>
        <taxon>Orthoptera</taxon>
        <taxon>Ensifera</taxon>
        <taxon>Gryllidea</taxon>
        <taxon>Grylloidea</taxon>
        <taxon>Gryllidae</taxon>
        <taxon>Gryllinae</taxon>
        <taxon>Gryllus</taxon>
    </lineage>
</organism>
<dbReference type="InterPro" id="IPR018787">
    <property type="entry name" value="DUF2371_TMEM200"/>
</dbReference>
<evidence type="ECO:0000256" key="1">
    <source>
        <dbReference type="ARBA" id="ARBA00004141"/>
    </source>
</evidence>
<dbReference type="PANTHER" id="PTHR31815:SF1">
    <property type="entry name" value="TRANSMEMBRANE PROTEIN 200C"/>
    <property type="match status" value="1"/>
</dbReference>
<keyword evidence="7" id="KW-1185">Reference proteome</keyword>
<keyword evidence="4" id="KW-1133">Transmembrane helix</keyword>
<dbReference type="AlphaFoldDB" id="A0AAN9ZFA9"/>
<dbReference type="EMBL" id="JAZDUA010000014">
    <property type="protein sequence ID" value="KAK7873406.1"/>
    <property type="molecule type" value="Genomic_DNA"/>
</dbReference>
<comment type="subcellular location">
    <subcellularLocation>
        <location evidence="1">Membrane</location>
        <topology evidence="1">Multi-pass membrane protein</topology>
    </subcellularLocation>
</comment>
<evidence type="ECO:0000313" key="6">
    <source>
        <dbReference type="EMBL" id="KAK7873406.1"/>
    </source>
</evidence>
<dbReference type="PANTHER" id="PTHR31815">
    <property type="entry name" value="AGAP005329-PA"/>
    <property type="match status" value="1"/>
</dbReference>
<dbReference type="GO" id="GO:0016020">
    <property type="term" value="C:membrane"/>
    <property type="evidence" value="ECO:0007669"/>
    <property type="project" value="UniProtKB-SubCell"/>
</dbReference>
<keyword evidence="3" id="KW-0812">Transmembrane</keyword>
<accession>A0AAN9ZFA9</accession>
<evidence type="ECO:0000256" key="4">
    <source>
        <dbReference type="ARBA" id="ARBA00022989"/>
    </source>
</evidence>
<evidence type="ECO:0000256" key="3">
    <source>
        <dbReference type="ARBA" id="ARBA00022692"/>
    </source>
</evidence>
<evidence type="ECO:0000313" key="7">
    <source>
        <dbReference type="Proteomes" id="UP001378592"/>
    </source>
</evidence>
<evidence type="ECO:0000256" key="2">
    <source>
        <dbReference type="ARBA" id="ARBA00005308"/>
    </source>
</evidence>
<gene>
    <name evidence="6" type="ORF">R5R35_000201</name>
</gene>
<dbReference type="Proteomes" id="UP001378592">
    <property type="component" value="Unassembled WGS sequence"/>
</dbReference>
<reference evidence="6 7" key="1">
    <citation type="submission" date="2024-03" db="EMBL/GenBank/DDBJ databases">
        <title>The genome assembly and annotation of the cricket Gryllus longicercus Weissman &amp; Gray.</title>
        <authorList>
            <person name="Szrajer S."/>
            <person name="Gray D."/>
            <person name="Ylla G."/>
        </authorList>
    </citation>
    <scope>NUCLEOTIDE SEQUENCE [LARGE SCALE GENOMIC DNA]</scope>
    <source>
        <strain evidence="6">DAG 2021-001</strain>
        <tissue evidence="6">Whole body minus gut</tissue>
    </source>
</reference>
<keyword evidence="5" id="KW-0472">Membrane</keyword>
<name>A0AAN9ZFA9_9ORTH</name>
<sequence>MHQGALLGAARRKAAAAAAARRSQYGGGPAAAAAAAALAAAGGAPRGKVTARCLWNACKALTVGLLLMMVGCAMATIGYYAEQLSVGQEVRGNATVPVKNESRTFHLNNLSYAGPIVMGVGGRWRPLRVCWCCS</sequence>
<evidence type="ECO:0000256" key="5">
    <source>
        <dbReference type="ARBA" id="ARBA00023136"/>
    </source>
</evidence>
<proteinExistence type="inferred from homology"/>
<protein>
    <submittedName>
        <fullName evidence="6">Uncharacterized protein</fullName>
    </submittedName>
</protein>
<comment type="caution">
    <text evidence="6">The sequence shown here is derived from an EMBL/GenBank/DDBJ whole genome shotgun (WGS) entry which is preliminary data.</text>
</comment>
<comment type="similarity">
    <text evidence="2">Belongs to the TMEM200 family.</text>
</comment>